<gene>
    <name evidence="1" type="ORF">CEXT_87401</name>
</gene>
<evidence type="ECO:0000313" key="2">
    <source>
        <dbReference type="Proteomes" id="UP001054945"/>
    </source>
</evidence>
<dbReference type="Proteomes" id="UP001054945">
    <property type="component" value="Unassembled WGS sequence"/>
</dbReference>
<accession>A0AAV4QQZ4</accession>
<evidence type="ECO:0000313" key="1">
    <source>
        <dbReference type="EMBL" id="GIY11326.1"/>
    </source>
</evidence>
<dbReference type="AlphaFoldDB" id="A0AAV4QQZ4"/>
<name>A0AAV4QQZ4_CAEEX</name>
<proteinExistence type="predicted"/>
<sequence>MEVSLPTIEEEVEVGKGEDHTQRADKVLRKYFRVLVDFRLSPGESSVTMYDTVLNILKFHFVQRDYVEDIQLNTAISNDFMALEYP</sequence>
<dbReference type="EMBL" id="BPLR01006634">
    <property type="protein sequence ID" value="GIY11326.1"/>
    <property type="molecule type" value="Genomic_DNA"/>
</dbReference>
<protein>
    <submittedName>
        <fullName evidence="1">Uncharacterized protein</fullName>
    </submittedName>
</protein>
<organism evidence="1 2">
    <name type="scientific">Caerostris extrusa</name>
    <name type="common">Bark spider</name>
    <name type="synonym">Caerostris bankana</name>
    <dbReference type="NCBI Taxonomy" id="172846"/>
    <lineage>
        <taxon>Eukaryota</taxon>
        <taxon>Metazoa</taxon>
        <taxon>Ecdysozoa</taxon>
        <taxon>Arthropoda</taxon>
        <taxon>Chelicerata</taxon>
        <taxon>Arachnida</taxon>
        <taxon>Araneae</taxon>
        <taxon>Araneomorphae</taxon>
        <taxon>Entelegynae</taxon>
        <taxon>Araneoidea</taxon>
        <taxon>Araneidae</taxon>
        <taxon>Caerostris</taxon>
    </lineage>
</organism>
<keyword evidence="2" id="KW-1185">Reference proteome</keyword>
<comment type="caution">
    <text evidence="1">The sequence shown here is derived from an EMBL/GenBank/DDBJ whole genome shotgun (WGS) entry which is preliminary data.</text>
</comment>
<reference evidence="1 2" key="1">
    <citation type="submission" date="2021-06" db="EMBL/GenBank/DDBJ databases">
        <title>Caerostris extrusa draft genome.</title>
        <authorList>
            <person name="Kono N."/>
            <person name="Arakawa K."/>
        </authorList>
    </citation>
    <scope>NUCLEOTIDE SEQUENCE [LARGE SCALE GENOMIC DNA]</scope>
</reference>